<dbReference type="AlphaFoldDB" id="A0A844ZZ04"/>
<name>A0A844ZZ04_9SPHN</name>
<dbReference type="RefSeq" id="WP_131451847.1">
    <property type="nucleotide sequence ID" value="NZ_BMJK01000001.1"/>
</dbReference>
<organism evidence="2 3">
    <name type="scientific">Aurantiacibacter arachoides</name>
    <dbReference type="NCBI Taxonomy" id="1850444"/>
    <lineage>
        <taxon>Bacteria</taxon>
        <taxon>Pseudomonadati</taxon>
        <taxon>Pseudomonadota</taxon>
        <taxon>Alphaproteobacteria</taxon>
        <taxon>Sphingomonadales</taxon>
        <taxon>Erythrobacteraceae</taxon>
        <taxon>Aurantiacibacter</taxon>
    </lineage>
</organism>
<evidence type="ECO:0000313" key="3">
    <source>
        <dbReference type="Proteomes" id="UP000460626"/>
    </source>
</evidence>
<protein>
    <submittedName>
        <fullName evidence="2">Uncharacterized protein</fullName>
    </submittedName>
</protein>
<evidence type="ECO:0000313" key="2">
    <source>
        <dbReference type="EMBL" id="MXO92470.1"/>
    </source>
</evidence>
<feature type="transmembrane region" description="Helical" evidence="1">
    <location>
        <begin position="54"/>
        <end position="75"/>
    </location>
</feature>
<evidence type="ECO:0000256" key="1">
    <source>
        <dbReference type="SAM" id="Phobius"/>
    </source>
</evidence>
<keyword evidence="1" id="KW-1133">Transmembrane helix</keyword>
<sequence length="184" mass="20006">MMSAWRPFTFNEKLALGLFVLFCPVYLIATAWIRPGSVVTGHEFGLFVAWRLGWILLGFLAWCVALATVFLTPAGHPSRTRMQAGRILPLASLGAAVMLSSPAVDAITRQQRRAFAAQNAQALGGPPPTAVIYRKGIPDGGVAIVRSPGRDPTGLSQRLMLDLTGERIKSCELISDTDWSCYFD</sequence>
<accession>A0A844ZZ04</accession>
<dbReference type="OrthoDB" id="7432914at2"/>
<keyword evidence="3" id="KW-1185">Reference proteome</keyword>
<reference evidence="2 3" key="1">
    <citation type="submission" date="2019-12" db="EMBL/GenBank/DDBJ databases">
        <title>Genomic-based taxomic classification of the family Erythrobacteraceae.</title>
        <authorList>
            <person name="Xu L."/>
        </authorList>
    </citation>
    <scope>NUCLEOTIDE SEQUENCE [LARGE SCALE GENOMIC DNA]</scope>
    <source>
        <strain evidence="2 3">RC4-10-4</strain>
    </source>
</reference>
<dbReference type="Proteomes" id="UP000460626">
    <property type="component" value="Unassembled WGS sequence"/>
</dbReference>
<comment type="caution">
    <text evidence="2">The sequence shown here is derived from an EMBL/GenBank/DDBJ whole genome shotgun (WGS) entry which is preliminary data.</text>
</comment>
<dbReference type="EMBL" id="WTYH01000001">
    <property type="protein sequence ID" value="MXO92470.1"/>
    <property type="molecule type" value="Genomic_DNA"/>
</dbReference>
<keyword evidence="1" id="KW-0472">Membrane</keyword>
<proteinExistence type="predicted"/>
<keyword evidence="1" id="KW-0812">Transmembrane</keyword>
<gene>
    <name evidence="2" type="ORF">GRI62_02470</name>
</gene>